<organism evidence="2 3">
    <name type="scientific">Streptococcus salivarius</name>
    <dbReference type="NCBI Taxonomy" id="1304"/>
    <lineage>
        <taxon>Bacteria</taxon>
        <taxon>Bacillati</taxon>
        <taxon>Bacillota</taxon>
        <taxon>Bacilli</taxon>
        <taxon>Lactobacillales</taxon>
        <taxon>Streptococcaceae</taxon>
        <taxon>Streptococcus</taxon>
    </lineage>
</organism>
<keyword evidence="1" id="KW-0472">Membrane</keyword>
<evidence type="ECO:0000313" key="2">
    <source>
        <dbReference type="EMBL" id="KEO44506.1"/>
    </source>
</evidence>
<dbReference type="AlphaFoldDB" id="A0A074J205"/>
<comment type="caution">
    <text evidence="2">The sequence shown here is derived from an EMBL/GenBank/DDBJ whole genome shotgun (WGS) entry which is preliminary data.</text>
</comment>
<sequence length="181" mass="21458">MFIFLKICLIVLSYVTFVWLEHLFGVGQVGQEVNIPKVIAVVLLVVTFYRMGNGIIFKLFHFCGYHARPFGEEDYRGRMSYIVFFEKTTNAYKILYDKRSLRHQFLYFLATLGRLYLLIILVILIGYSFTLGKVGYIIFLLLCGVLIFSVRWLIHLKSHFVRYFNLKVISEEYFYPIFLKK</sequence>
<feature type="transmembrane region" description="Helical" evidence="1">
    <location>
        <begin position="135"/>
        <end position="154"/>
    </location>
</feature>
<dbReference type="EMBL" id="JJMT01000019">
    <property type="protein sequence ID" value="KEO44506.1"/>
    <property type="molecule type" value="Genomic_DNA"/>
</dbReference>
<accession>A0A074J205</accession>
<evidence type="ECO:0000313" key="3">
    <source>
        <dbReference type="Proteomes" id="UP000027855"/>
    </source>
</evidence>
<evidence type="ECO:0000256" key="1">
    <source>
        <dbReference type="SAM" id="Phobius"/>
    </source>
</evidence>
<gene>
    <name evidence="2" type="ORF">DL07_04280</name>
</gene>
<keyword evidence="1" id="KW-0812">Transmembrane</keyword>
<feature type="transmembrane region" description="Helical" evidence="1">
    <location>
        <begin position="105"/>
        <end position="129"/>
    </location>
</feature>
<protein>
    <submittedName>
        <fullName evidence="2">Uncharacterized protein</fullName>
    </submittedName>
</protein>
<feature type="transmembrane region" description="Helical" evidence="1">
    <location>
        <begin position="38"/>
        <end position="60"/>
    </location>
</feature>
<keyword evidence="1" id="KW-1133">Transmembrane helix</keyword>
<reference evidence="2 3" key="1">
    <citation type="submission" date="2014-04" db="EMBL/GenBank/DDBJ databases">
        <title>Variable characteristics of bacteriocin-producing Streptococcus salivarius strains isolated from Malaysian subjects.</title>
        <authorList>
            <person name="Philip K."/>
            <person name="Barbour A."/>
        </authorList>
    </citation>
    <scope>NUCLEOTIDE SEQUENCE [LARGE SCALE GENOMIC DNA]</scope>
    <source>
        <strain evidence="2 3">NU10</strain>
    </source>
</reference>
<name>A0A074J205_STRSL</name>
<proteinExistence type="predicted"/>
<feature type="transmembrane region" description="Helical" evidence="1">
    <location>
        <begin position="7"/>
        <end position="26"/>
    </location>
</feature>
<dbReference type="Proteomes" id="UP000027855">
    <property type="component" value="Unassembled WGS sequence"/>
</dbReference>